<evidence type="ECO:0000256" key="2">
    <source>
        <dbReference type="ARBA" id="ARBA00023125"/>
    </source>
</evidence>
<dbReference type="InterPro" id="IPR032687">
    <property type="entry name" value="AraC-type_N"/>
</dbReference>
<feature type="domain" description="HTH araC/xylS-type" evidence="4">
    <location>
        <begin position="237"/>
        <end position="333"/>
    </location>
</feature>
<name>A0A964T3J6_9HYPH</name>
<keyword evidence="1" id="KW-0805">Transcription regulation</keyword>
<evidence type="ECO:0000313" key="6">
    <source>
        <dbReference type="Proteomes" id="UP000773614"/>
    </source>
</evidence>
<dbReference type="EMBL" id="SPKJ01000012">
    <property type="protein sequence ID" value="MYZ47282.1"/>
    <property type="molecule type" value="Genomic_DNA"/>
</dbReference>
<dbReference type="Proteomes" id="UP000773614">
    <property type="component" value="Unassembled WGS sequence"/>
</dbReference>
<dbReference type="PROSITE" id="PS01124">
    <property type="entry name" value="HTH_ARAC_FAMILY_2"/>
    <property type="match status" value="1"/>
</dbReference>
<dbReference type="Gene3D" id="1.10.10.60">
    <property type="entry name" value="Homeodomain-like"/>
    <property type="match status" value="1"/>
</dbReference>
<dbReference type="PANTHER" id="PTHR47894:SF1">
    <property type="entry name" value="HTH-TYPE TRANSCRIPTIONAL REGULATOR VQSM"/>
    <property type="match status" value="1"/>
</dbReference>
<dbReference type="InterPro" id="IPR018060">
    <property type="entry name" value="HTH_AraC"/>
</dbReference>
<proteinExistence type="predicted"/>
<dbReference type="GO" id="GO:0003700">
    <property type="term" value="F:DNA-binding transcription factor activity"/>
    <property type="evidence" value="ECO:0007669"/>
    <property type="project" value="InterPro"/>
</dbReference>
<dbReference type="PANTHER" id="PTHR47894">
    <property type="entry name" value="HTH-TYPE TRANSCRIPTIONAL REGULATOR GADX"/>
    <property type="match status" value="1"/>
</dbReference>
<dbReference type="InterPro" id="IPR009057">
    <property type="entry name" value="Homeodomain-like_sf"/>
</dbReference>
<evidence type="ECO:0000256" key="1">
    <source>
        <dbReference type="ARBA" id="ARBA00023015"/>
    </source>
</evidence>
<accession>A0A964T3J6</accession>
<evidence type="ECO:0000259" key="4">
    <source>
        <dbReference type="PROSITE" id="PS01124"/>
    </source>
</evidence>
<keyword evidence="3" id="KW-0804">Transcription</keyword>
<dbReference type="OrthoDB" id="9805730at2"/>
<gene>
    <name evidence="5" type="ORF">E4O86_06090</name>
</gene>
<dbReference type="GO" id="GO:0005829">
    <property type="term" value="C:cytosol"/>
    <property type="evidence" value="ECO:0007669"/>
    <property type="project" value="TreeGrafter"/>
</dbReference>
<protein>
    <submittedName>
        <fullName evidence="5">AraC family transcriptional regulator</fullName>
    </submittedName>
</protein>
<reference evidence="5" key="1">
    <citation type="submission" date="2019-03" db="EMBL/GenBank/DDBJ databases">
        <title>Afifella sp. nov., isolated from activated sludge.</title>
        <authorList>
            <person name="Li Q."/>
            <person name="Liu Y."/>
        </authorList>
    </citation>
    <scope>NUCLEOTIDE SEQUENCE</scope>
    <source>
        <strain evidence="5">L72</strain>
    </source>
</reference>
<evidence type="ECO:0000256" key="3">
    <source>
        <dbReference type="ARBA" id="ARBA00023163"/>
    </source>
</evidence>
<dbReference type="GO" id="GO:0000976">
    <property type="term" value="F:transcription cis-regulatory region binding"/>
    <property type="evidence" value="ECO:0007669"/>
    <property type="project" value="TreeGrafter"/>
</dbReference>
<dbReference type="RefSeq" id="WP_161139632.1">
    <property type="nucleotide sequence ID" value="NZ_SPKJ01000012.1"/>
</dbReference>
<keyword evidence="6" id="KW-1185">Reference proteome</keyword>
<sequence>MRIDLLQTTVMLATSIRIMADILREEGHDVAAAAAEAGLPSSALTDPLARVSGIGELAFQRIACALTPARQDLWFALGQRYRAMAYSAGGLAMMTAPNLSEMIVNAHVWQPLTYSLTQTLPIMESGIAIGVEHDLTEVPEPLREFTIFRDVGAMMTAFDEVVPNFRCRIEICFPRPAVALPEPMAEAVYDAPRSAVIWGPELAVVPFRHADPVLHATFMQQSLATVSDMQQTSSFLRTVLEVLSDTTKRHSIDEMARDLGMSKRTFQRRLRDHSMSFRDVIGTVRARSAKDLLRQPGMTISEVAWRMGYADATGFSHAFHRWTGLSPRAFRERG</sequence>
<keyword evidence="2" id="KW-0238">DNA-binding</keyword>
<organism evidence="5 6">
    <name type="scientific">Propylenella binzhouense</name>
    <dbReference type="NCBI Taxonomy" id="2555902"/>
    <lineage>
        <taxon>Bacteria</taxon>
        <taxon>Pseudomonadati</taxon>
        <taxon>Pseudomonadota</taxon>
        <taxon>Alphaproteobacteria</taxon>
        <taxon>Hyphomicrobiales</taxon>
        <taxon>Propylenellaceae</taxon>
        <taxon>Propylenella</taxon>
    </lineage>
</organism>
<dbReference type="SUPFAM" id="SSF46689">
    <property type="entry name" value="Homeodomain-like"/>
    <property type="match status" value="1"/>
</dbReference>
<dbReference type="SMART" id="SM00342">
    <property type="entry name" value="HTH_ARAC"/>
    <property type="match status" value="1"/>
</dbReference>
<evidence type="ECO:0000313" key="5">
    <source>
        <dbReference type="EMBL" id="MYZ47282.1"/>
    </source>
</evidence>
<dbReference type="AlphaFoldDB" id="A0A964T3J6"/>
<dbReference type="Pfam" id="PF12625">
    <property type="entry name" value="Arabinose_bd"/>
    <property type="match status" value="1"/>
</dbReference>
<comment type="caution">
    <text evidence="5">The sequence shown here is derived from an EMBL/GenBank/DDBJ whole genome shotgun (WGS) entry which is preliminary data.</text>
</comment>
<dbReference type="Pfam" id="PF12833">
    <property type="entry name" value="HTH_18"/>
    <property type="match status" value="1"/>
</dbReference>